<feature type="transmembrane region" description="Helical" evidence="13">
    <location>
        <begin position="457"/>
        <end position="476"/>
    </location>
</feature>
<feature type="transmembrane region" description="Helical" evidence="13">
    <location>
        <begin position="567"/>
        <end position="587"/>
    </location>
</feature>
<dbReference type="Gene3D" id="3.40.720.10">
    <property type="entry name" value="Alkaline Phosphatase, subunit A"/>
    <property type="match status" value="1"/>
</dbReference>
<name>A0A077X2C0_9FUNG</name>
<feature type="signal peptide" evidence="14">
    <location>
        <begin position="1"/>
        <end position="33"/>
    </location>
</feature>
<dbReference type="InterPro" id="IPR017852">
    <property type="entry name" value="GPI_EtnP_transferase_1_C"/>
</dbReference>
<dbReference type="InterPro" id="IPR007070">
    <property type="entry name" value="GPI_EtnP_transferase_1"/>
</dbReference>
<dbReference type="OrthoDB" id="2748310at2759"/>
<comment type="pathway">
    <text evidence="2 13">Glycolipid biosynthesis; glycosylphosphatidylinositol-anchor biosynthesis.</text>
</comment>
<dbReference type="GO" id="GO:0015867">
    <property type="term" value="P:ATP transport"/>
    <property type="evidence" value="ECO:0007669"/>
    <property type="project" value="EnsemblFungi"/>
</dbReference>
<keyword evidence="11" id="KW-0325">Glycoprotein</keyword>
<feature type="transmembrane region" description="Helical" evidence="13">
    <location>
        <begin position="839"/>
        <end position="861"/>
    </location>
</feature>
<dbReference type="GO" id="GO:0051377">
    <property type="term" value="F:mannose-ethanolamine phosphotransferase activity"/>
    <property type="evidence" value="ECO:0007669"/>
    <property type="project" value="UniProtKB-UniRule"/>
</dbReference>
<evidence type="ECO:0000256" key="9">
    <source>
        <dbReference type="ARBA" id="ARBA00022989"/>
    </source>
</evidence>
<keyword evidence="6 13" id="KW-0808">Transferase</keyword>
<evidence type="ECO:0000256" key="11">
    <source>
        <dbReference type="ARBA" id="ARBA00023180"/>
    </source>
</evidence>
<feature type="transmembrane region" description="Helical" evidence="13">
    <location>
        <begin position="765"/>
        <end position="786"/>
    </location>
</feature>
<evidence type="ECO:0000256" key="1">
    <source>
        <dbReference type="ARBA" id="ARBA00004477"/>
    </source>
</evidence>
<dbReference type="InterPro" id="IPR017850">
    <property type="entry name" value="Alkaline_phosphatase_core_sf"/>
</dbReference>
<dbReference type="InterPro" id="IPR002591">
    <property type="entry name" value="Phosphodiest/P_Trfase"/>
</dbReference>
<evidence type="ECO:0000313" key="16">
    <source>
        <dbReference type="EMBL" id="CDS13624.1"/>
    </source>
</evidence>
<dbReference type="UniPathway" id="UPA00196"/>
<feature type="domain" description="GPI ethanolamine phosphate transferase 1 C-terminal" evidence="15">
    <location>
        <begin position="405"/>
        <end position="865"/>
    </location>
</feature>
<feature type="transmembrane region" description="Helical" evidence="13">
    <location>
        <begin position="415"/>
        <end position="437"/>
    </location>
</feature>
<accession>A0A077X2C0</accession>
<dbReference type="Pfam" id="PF04987">
    <property type="entry name" value="PigN"/>
    <property type="match status" value="1"/>
</dbReference>
<feature type="transmembrane region" description="Helical" evidence="13">
    <location>
        <begin position="881"/>
        <end position="902"/>
    </location>
</feature>
<dbReference type="FunFam" id="3.40.720.10:FF:000015">
    <property type="entry name" value="GPI ethanolamine phosphate transferase 1"/>
    <property type="match status" value="1"/>
</dbReference>
<evidence type="ECO:0000256" key="3">
    <source>
        <dbReference type="ARBA" id="ARBA00008400"/>
    </source>
</evidence>
<dbReference type="CDD" id="cd16020">
    <property type="entry name" value="GPI_EPT_1"/>
    <property type="match status" value="1"/>
</dbReference>
<evidence type="ECO:0000256" key="8">
    <source>
        <dbReference type="ARBA" id="ARBA00022824"/>
    </source>
</evidence>
<gene>
    <name evidence="16" type="ORF">LRAMOSA05800</name>
</gene>
<proteinExistence type="inferred from homology"/>
<dbReference type="EC" id="2.-.-.-" evidence="13"/>
<dbReference type="PANTHER" id="PTHR12250:SF0">
    <property type="entry name" value="GPI ETHANOLAMINE PHOSPHATE TRANSFERASE 1"/>
    <property type="match status" value="1"/>
</dbReference>
<dbReference type="GO" id="GO:0009277">
    <property type="term" value="C:fungal-type cell wall"/>
    <property type="evidence" value="ECO:0007669"/>
    <property type="project" value="EnsemblFungi"/>
</dbReference>
<comment type="function">
    <text evidence="12 13">Ethanolamine phosphate transferase involved in glycosylphosphatidylinositol-anchor biosynthesis. Transfers ethanolamine phosphate to the first alpha-1,4-linked mannose of the glycosylphosphatidylinositol precursor of GPI-anchor.</text>
</comment>
<keyword evidence="14" id="KW-0732">Signal</keyword>
<organism evidence="16">
    <name type="scientific">Lichtheimia ramosa</name>
    <dbReference type="NCBI Taxonomy" id="688394"/>
    <lineage>
        <taxon>Eukaryota</taxon>
        <taxon>Fungi</taxon>
        <taxon>Fungi incertae sedis</taxon>
        <taxon>Mucoromycota</taxon>
        <taxon>Mucoromycotina</taxon>
        <taxon>Mucoromycetes</taxon>
        <taxon>Mucorales</taxon>
        <taxon>Lichtheimiaceae</taxon>
        <taxon>Lichtheimia</taxon>
    </lineage>
</organism>
<feature type="transmembrane region" description="Helical" evidence="13">
    <location>
        <begin position="728"/>
        <end position="744"/>
    </location>
</feature>
<evidence type="ECO:0000256" key="14">
    <source>
        <dbReference type="SAM" id="SignalP"/>
    </source>
</evidence>
<evidence type="ECO:0000259" key="15">
    <source>
        <dbReference type="Pfam" id="PF04987"/>
    </source>
</evidence>
<keyword evidence="5 13" id="KW-0337">GPI-anchor biosynthesis</keyword>
<comment type="similarity">
    <text evidence="3 13">Belongs to the PIGG/PIGN/PIGO family. PIGN subfamily.</text>
</comment>
<evidence type="ECO:0000256" key="10">
    <source>
        <dbReference type="ARBA" id="ARBA00023136"/>
    </source>
</evidence>
<keyword evidence="10 13" id="KW-0472">Membrane</keyword>
<feature type="transmembrane region" description="Helical" evidence="13">
    <location>
        <begin position="593"/>
        <end position="614"/>
    </location>
</feature>
<keyword evidence="9 13" id="KW-1133">Transmembrane helix</keyword>
<dbReference type="PANTHER" id="PTHR12250">
    <property type="entry name" value="PHOSPHATIDYLINOSITOL GLYCAN, CLASS N"/>
    <property type="match status" value="1"/>
</dbReference>
<dbReference type="AlphaFoldDB" id="A0A077X2C0"/>
<protein>
    <recommendedName>
        <fullName evidence="4 13">GPI ethanolamine phosphate transferase 1</fullName>
        <ecNumber evidence="13">2.-.-.-</ecNumber>
    </recommendedName>
</protein>
<comment type="subcellular location">
    <subcellularLocation>
        <location evidence="1 13">Endoplasmic reticulum membrane</location>
        <topology evidence="1 13">Multi-pass membrane protein</topology>
    </subcellularLocation>
</comment>
<dbReference type="SUPFAM" id="SSF53649">
    <property type="entry name" value="Alkaline phosphatase-like"/>
    <property type="match status" value="1"/>
</dbReference>
<evidence type="ECO:0000256" key="5">
    <source>
        <dbReference type="ARBA" id="ARBA00022502"/>
    </source>
</evidence>
<feature type="transmembrane region" description="Helical" evidence="13">
    <location>
        <begin position="482"/>
        <end position="498"/>
    </location>
</feature>
<feature type="transmembrane region" description="Helical" evidence="13">
    <location>
        <begin position="806"/>
        <end position="832"/>
    </location>
</feature>
<feature type="transmembrane region" description="Helical" evidence="13">
    <location>
        <begin position="519"/>
        <end position="536"/>
    </location>
</feature>
<feature type="transmembrane region" description="Helical" evidence="13">
    <location>
        <begin position="626"/>
        <end position="646"/>
    </location>
</feature>
<dbReference type="GO" id="GO:0000324">
    <property type="term" value="C:fungal-type vacuole"/>
    <property type="evidence" value="ECO:0007669"/>
    <property type="project" value="EnsemblFungi"/>
</dbReference>
<dbReference type="GO" id="GO:0005789">
    <property type="term" value="C:endoplasmic reticulum membrane"/>
    <property type="evidence" value="ECO:0007669"/>
    <property type="project" value="UniProtKB-SubCell"/>
</dbReference>
<sequence>MTPQSNPLPAPADRLVLFVGKLLLTCIVFPADGLRADKIIEREGQYRAPFLRQIMRNKGSWGVSHTRVPTESRPGHVAIIAGFYEDVSAVTTGWTMNPVNFDSVFNQSHHTWSFGSPDILPMFQHGASDPNRVETFMYPPEYEDFAGESSHLDTWVFDHVKDLFARAKYDPDLNKQLREKKIVFFLHLLGLDTNGHGFRPHSKEYHDNIKLVDRGIQEIVQVFDEFYNHDGRTSYIFTADHGMNNRGAHGDGHPDNTRTPLIAWGAGIRGPLKTGLGHDDFSIDSDLKEWQRDDVLQADIAPLMAALVGIDTPVNSVGQLPLSYLENDEQFRSEAIFANAREILAQYQVKHDEKERNELFFRPFAPLSGLNDPATFVDEIRQRIDSKEYLRAELLSKDLIQLCLRGLRYFQTYDWLFLRSVITIGYVGWCVYCAEFLIRNHVLNQASIKVPSKMTTLMINMLSVLTFILLGAMLWVQKMPSVYYAYIAFPIFFWNRAIHNKNTLNIGLRLAAKAGITKFVFTCAAIIAVLEALVYSFFRREVLSVCFVLASAWPLTMPAHMRQKHPLLLSAWAFACISTSVFTLLPVEKGEDINLVVMGGIFGVLLGSIALYKLRKTGHVSNMLNMLTKIQLIINLVSVVLVYSTSKSLERREGLPVLNQWASWAIIGMAIESDDDAALIHITCCLGTSTLLPFIHRGPHDEHYLARLLSICLAFAPLMTLLSISYEMLFYVCFCSTILLWLETERRLYYGMRTTTKRPMQASDVRAALMFMFFIQVAFFGTGNVASLSSFSLSSVYRFVTVFNPFSMTALLITKILIPFCVVSAVLGVLSVSLDLGSFSLLLTVMAVSDVQTINFFYFVTDYGSWLEIGMSISHFCISELFIIFSIILFLLSQLLVGHLTVPRLTKDKSS</sequence>
<keyword evidence="8 13" id="KW-0256">Endoplasmic reticulum</keyword>
<dbReference type="Pfam" id="PF01663">
    <property type="entry name" value="Phosphodiest"/>
    <property type="match status" value="1"/>
</dbReference>
<evidence type="ECO:0000256" key="13">
    <source>
        <dbReference type="RuleBase" id="RU367138"/>
    </source>
</evidence>
<keyword evidence="7 13" id="KW-0812">Transmembrane</keyword>
<feature type="chain" id="PRO_5001726728" description="GPI ethanolamine phosphate transferase 1" evidence="14">
    <location>
        <begin position="34"/>
        <end position="911"/>
    </location>
</feature>
<feature type="transmembrane region" description="Helical" evidence="13">
    <location>
        <begin position="704"/>
        <end position="722"/>
    </location>
</feature>
<dbReference type="GO" id="GO:0006506">
    <property type="term" value="P:GPI anchor biosynthetic process"/>
    <property type="evidence" value="ECO:0007669"/>
    <property type="project" value="UniProtKB-UniPathway"/>
</dbReference>
<reference evidence="16" key="1">
    <citation type="journal article" date="2014" name="Genome Announc.">
        <title>De novo whole-genome sequence and genome annotation of Lichtheimia ramosa.</title>
        <authorList>
            <person name="Linde J."/>
            <person name="Schwartze V."/>
            <person name="Binder U."/>
            <person name="Lass-Florl C."/>
            <person name="Voigt K."/>
            <person name="Horn F."/>
        </authorList>
    </citation>
    <scope>NUCLEOTIDE SEQUENCE</scope>
    <source>
        <strain evidence="16">JMRC FSU:6197</strain>
    </source>
</reference>
<dbReference type="EMBL" id="LK023379">
    <property type="protein sequence ID" value="CDS13624.1"/>
    <property type="molecule type" value="Genomic_DNA"/>
</dbReference>
<evidence type="ECO:0000256" key="2">
    <source>
        <dbReference type="ARBA" id="ARBA00004687"/>
    </source>
</evidence>
<dbReference type="InterPro" id="IPR037671">
    <property type="entry name" value="PIGN_N"/>
</dbReference>
<evidence type="ECO:0000256" key="4">
    <source>
        <dbReference type="ARBA" id="ARBA00020831"/>
    </source>
</evidence>
<evidence type="ECO:0000256" key="7">
    <source>
        <dbReference type="ARBA" id="ARBA00022692"/>
    </source>
</evidence>
<evidence type="ECO:0000256" key="12">
    <source>
        <dbReference type="ARBA" id="ARBA00024850"/>
    </source>
</evidence>
<evidence type="ECO:0000256" key="6">
    <source>
        <dbReference type="ARBA" id="ARBA00022679"/>
    </source>
</evidence>